<evidence type="ECO:0000256" key="2">
    <source>
        <dbReference type="ARBA" id="ARBA00022723"/>
    </source>
</evidence>
<sequence length="182" mass="20638">MALFSAPPSPLGDLLQTITFAAEKHIHQRRKNALKTPYINHPLGVAHILWFEAGVEDIATLQGAILHDTVEDTDTTFEELERHFGAEVTRIVKECTDDKHLPKMERKRLQIENAPHKSDKAKLVKMADKIYNLRDLQKEAPEGWTRERVEEYFVWAKKVTDGCKGVNGRLEAILAGIYAKGP</sequence>
<comment type="catalytic activity">
    <reaction evidence="11">
        <text>guanosine 3',5'-bis(diphosphate) + H2O = GDP + diphosphate + H(+)</text>
        <dbReference type="Rhea" id="RHEA:14253"/>
        <dbReference type="ChEBI" id="CHEBI:15377"/>
        <dbReference type="ChEBI" id="CHEBI:15378"/>
        <dbReference type="ChEBI" id="CHEBI:33019"/>
        <dbReference type="ChEBI" id="CHEBI:58189"/>
        <dbReference type="ChEBI" id="CHEBI:77828"/>
        <dbReference type="EC" id="3.1.7.2"/>
    </reaction>
</comment>
<comment type="caution">
    <text evidence="13">The sequence shown here is derived from an EMBL/GenBank/DDBJ whole genome shotgun (WGS) entry which is preliminary data.</text>
</comment>
<evidence type="ECO:0000256" key="9">
    <source>
        <dbReference type="ARBA" id="ARBA00041464"/>
    </source>
</evidence>
<dbReference type="PANTHER" id="PTHR46246:SF1">
    <property type="entry name" value="GUANOSINE-3',5'-BIS(DIPHOSPHATE) 3'-PYROPHOSPHOHYDROLASE MESH1"/>
    <property type="match status" value="1"/>
</dbReference>
<keyword evidence="2" id="KW-0479">Metal-binding</keyword>
<protein>
    <recommendedName>
        <fullName evidence="8">Guanosine-3',5'-bis(diphosphate) 3'-pyrophosphohydrolase MESH1</fullName>
        <ecNumber evidence="5">3.1.7.2</ecNumber>
    </recommendedName>
    <alternativeName>
        <fullName evidence="9">Metazoan SpoT homolog 1</fullName>
    </alternativeName>
    <alternativeName>
        <fullName evidence="10">Penta-phosphate guanosine-3'-pyrophosphohydrolase</fullName>
    </alternativeName>
</protein>
<evidence type="ECO:0000256" key="6">
    <source>
        <dbReference type="ARBA" id="ARBA00037781"/>
    </source>
</evidence>
<evidence type="ECO:0000256" key="10">
    <source>
        <dbReference type="ARBA" id="ARBA00041770"/>
    </source>
</evidence>
<dbReference type="InterPro" id="IPR003607">
    <property type="entry name" value="HD/PDEase_dom"/>
</dbReference>
<feature type="domain" description="HD/PDEase" evidence="12">
    <location>
        <begin position="34"/>
        <end position="142"/>
    </location>
</feature>
<evidence type="ECO:0000256" key="5">
    <source>
        <dbReference type="ARBA" id="ARBA00024387"/>
    </source>
</evidence>
<gene>
    <name evidence="13" type="primary">HDDC3</name>
    <name evidence="13" type="ORF">HK097_007260</name>
</gene>
<dbReference type="GO" id="GO:0046872">
    <property type="term" value="F:metal ion binding"/>
    <property type="evidence" value="ECO:0007669"/>
    <property type="project" value="UniProtKB-KW"/>
</dbReference>
<dbReference type="EC" id="3.1.7.2" evidence="5"/>
<dbReference type="FunFam" id="1.10.3210.10:FF:000012">
    <property type="entry name" value="HD domain containing 3"/>
    <property type="match status" value="1"/>
</dbReference>
<evidence type="ECO:0000256" key="3">
    <source>
        <dbReference type="ARBA" id="ARBA00022801"/>
    </source>
</evidence>
<reference evidence="13" key="1">
    <citation type="submission" date="2020-05" db="EMBL/GenBank/DDBJ databases">
        <title>Phylogenomic resolution of chytrid fungi.</title>
        <authorList>
            <person name="Stajich J.E."/>
            <person name="Amses K."/>
            <person name="Simmons R."/>
            <person name="Seto K."/>
            <person name="Myers J."/>
            <person name="Bonds A."/>
            <person name="Quandt C.A."/>
            <person name="Barry K."/>
            <person name="Liu P."/>
            <person name="Grigoriev I."/>
            <person name="Longcore J.E."/>
            <person name="James T.Y."/>
        </authorList>
    </citation>
    <scope>NUCLEOTIDE SEQUENCE</scope>
    <source>
        <strain evidence="13">JEL0318</strain>
    </source>
</reference>
<dbReference type="Proteomes" id="UP001212841">
    <property type="component" value="Unassembled WGS sequence"/>
</dbReference>
<keyword evidence="14" id="KW-1185">Reference proteome</keyword>
<dbReference type="InterPro" id="IPR052194">
    <property type="entry name" value="MESH1"/>
</dbReference>
<comment type="similarity">
    <text evidence="7">Belongs to the MESH1 family.</text>
</comment>
<evidence type="ECO:0000313" key="13">
    <source>
        <dbReference type="EMBL" id="KAJ3051716.1"/>
    </source>
</evidence>
<organism evidence="13 14">
    <name type="scientific">Rhizophlyctis rosea</name>
    <dbReference type="NCBI Taxonomy" id="64517"/>
    <lineage>
        <taxon>Eukaryota</taxon>
        <taxon>Fungi</taxon>
        <taxon>Fungi incertae sedis</taxon>
        <taxon>Chytridiomycota</taxon>
        <taxon>Chytridiomycota incertae sedis</taxon>
        <taxon>Chytridiomycetes</taxon>
        <taxon>Rhizophlyctidales</taxon>
        <taxon>Rhizophlyctidaceae</taxon>
        <taxon>Rhizophlyctis</taxon>
    </lineage>
</organism>
<dbReference type="SMART" id="SM00471">
    <property type="entry name" value="HDc"/>
    <property type="match status" value="1"/>
</dbReference>
<evidence type="ECO:0000313" key="14">
    <source>
        <dbReference type="Proteomes" id="UP001212841"/>
    </source>
</evidence>
<evidence type="ECO:0000256" key="1">
    <source>
        <dbReference type="ARBA" id="ARBA00001936"/>
    </source>
</evidence>
<name>A0AAD5SBU4_9FUNG</name>
<evidence type="ECO:0000259" key="12">
    <source>
        <dbReference type="SMART" id="SM00471"/>
    </source>
</evidence>
<accession>A0AAD5SBU4</accession>
<keyword evidence="4" id="KW-0464">Manganese</keyword>
<comment type="function">
    <text evidence="6">ppGpp hydrolyzing enzyme involved in starvation response.</text>
</comment>
<dbReference type="CDD" id="cd00077">
    <property type="entry name" value="HDc"/>
    <property type="match status" value="1"/>
</dbReference>
<evidence type="ECO:0000256" key="8">
    <source>
        <dbReference type="ARBA" id="ARBA00040793"/>
    </source>
</evidence>
<evidence type="ECO:0000256" key="11">
    <source>
        <dbReference type="ARBA" id="ARBA00047968"/>
    </source>
</evidence>
<comment type="cofactor">
    <cofactor evidence="1">
        <name>Mn(2+)</name>
        <dbReference type="ChEBI" id="CHEBI:29035"/>
    </cofactor>
</comment>
<proteinExistence type="inferred from homology"/>
<dbReference type="Pfam" id="PF13328">
    <property type="entry name" value="HD_4"/>
    <property type="match status" value="1"/>
</dbReference>
<evidence type="ECO:0000256" key="4">
    <source>
        <dbReference type="ARBA" id="ARBA00023211"/>
    </source>
</evidence>
<dbReference type="AlphaFoldDB" id="A0AAD5SBU4"/>
<dbReference type="PANTHER" id="PTHR46246">
    <property type="entry name" value="GUANOSINE-3',5'-BIS(DIPHOSPHATE) 3'-PYROPHOSPHOHYDROLASE MESH1"/>
    <property type="match status" value="1"/>
</dbReference>
<keyword evidence="3" id="KW-0378">Hydrolase</keyword>
<evidence type="ECO:0000256" key="7">
    <source>
        <dbReference type="ARBA" id="ARBA00038354"/>
    </source>
</evidence>
<dbReference type="SUPFAM" id="SSF109604">
    <property type="entry name" value="HD-domain/PDEase-like"/>
    <property type="match status" value="1"/>
</dbReference>
<dbReference type="Gene3D" id="1.10.3210.10">
    <property type="entry name" value="Hypothetical protein af1432"/>
    <property type="match status" value="1"/>
</dbReference>
<dbReference type="EMBL" id="JADGJD010000365">
    <property type="protein sequence ID" value="KAJ3051716.1"/>
    <property type="molecule type" value="Genomic_DNA"/>
</dbReference>
<dbReference type="GO" id="GO:0008893">
    <property type="term" value="F:guanosine-3',5'-bis(diphosphate) 3'-diphosphatase activity"/>
    <property type="evidence" value="ECO:0007669"/>
    <property type="project" value="UniProtKB-EC"/>
</dbReference>